<dbReference type="PANTHER" id="PTHR11010:SF38">
    <property type="entry name" value="LYSOSOMAL PRO-X CARBOXYPEPTIDASE"/>
    <property type="match status" value="1"/>
</dbReference>
<dbReference type="GO" id="GO:0006508">
    <property type="term" value="P:proteolysis"/>
    <property type="evidence" value="ECO:0007669"/>
    <property type="project" value="UniProtKB-KW"/>
</dbReference>
<gene>
    <name evidence="5" type="ORF">POL25_17860</name>
</gene>
<comment type="caution">
    <text evidence="5">The sequence shown here is derived from an EMBL/GenBank/DDBJ whole genome shotgun (WGS) entry which is preliminary data.</text>
</comment>
<keyword evidence="1 5" id="KW-0645">Protease</keyword>
<dbReference type="Gene3D" id="3.40.50.1820">
    <property type="entry name" value="alpha/beta hydrolase"/>
    <property type="match status" value="1"/>
</dbReference>
<dbReference type="GO" id="GO:0008233">
    <property type="term" value="F:peptidase activity"/>
    <property type="evidence" value="ECO:0007669"/>
    <property type="project" value="UniProtKB-KW"/>
</dbReference>
<keyword evidence="3" id="KW-0378">Hydrolase</keyword>
<keyword evidence="2" id="KW-0732">Signal</keyword>
<evidence type="ECO:0000256" key="1">
    <source>
        <dbReference type="ARBA" id="ARBA00022670"/>
    </source>
</evidence>
<proteinExistence type="predicted"/>
<dbReference type="EMBL" id="JAQNDL010000002">
    <property type="protein sequence ID" value="MDC0718774.1"/>
    <property type="molecule type" value="Genomic_DNA"/>
</dbReference>
<protein>
    <submittedName>
        <fullName evidence="5">S28 family serine protease</fullName>
    </submittedName>
</protein>
<keyword evidence="6" id="KW-1185">Reference proteome</keyword>
<dbReference type="RefSeq" id="WP_272087284.1">
    <property type="nucleotide sequence ID" value="NZ_JAQNDL010000002.1"/>
</dbReference>
<dbReference type="InterPro" id="IPR029058">
    <property type="entry name" value="AB_hydrolase_fold"/>
</dbReference>
<evidence type="ECO:0000256" key="2">
    <source>
        <dbReference type="ARBA" id="ARBA00022729"/>
    </source>
</evidence>
<feature type="compositionally biased region" description="Low complexity" evidence="4">
    <location>
        <begin position="9"/>
        <end position="52"/>
    </location>
</feature>
<evidence type="ECO:0000313" key="6">
    <source>
        <dbReference type="Proteomes" id="UP001221686"/>
    </source>
</evidence>
<reference evidence="5 6" key="1">
    <citation type="submission" date="2022-11" db="EMBL/GenBank/DDBJ databases">
        <title>Minimal conservation of predation-associated metabolite biosynthetic gene clusters underscores biosynthetic potential of Myxococcota including descriptions for ten novel species: Archangium lansinium sp. nov., Myxococcus landrumus sp. nov., Nannocystis bai.</title>
        <authorList>
            <person name="Ahearne A."/>
            <person name="Stevens C."/>
            <person name="Dowd S."/>
        </authorList>
    </citation>
    <scope>NUCLEOTIDE SEQUENCE [LARGE SCALE GENOMIC DNA]</scope>
    <source>
        <strain evidence="5 6">BB15-2</strain>
    </source>
</reference>
<sequence>MSVLGCGDPGATSDAGTASTTTDASGTSEATAATTTTDAAPTTGEPTTTTGGEVDIREQLAALDGMTVDELPTSAVGYRLFALRFRQPADHEVEGGPSFEQHMTLLHRDVAAPLVIVTAGYTIKTTTAALGEPALLVAANQLTVEHRFFAGSRPSAPDWDDLDIRQAATDHHRIAAALHPLYSGRWLATGASKGGLAALYFRRFFPDDVDGTIAYVAPYSLEESDGRYEARIATLGDEACRQALRDVQREVLLRRPAMLARMAESSASFELFGADEVLETAVLDLPFGFWQYQRASLCDAVPGPAADDDAIWAFLQKVSAPSSDPDLLRYEPYYWQAATQLGGVACDESWVADLLLFPGFNVPRNFIVPGPGKTPAPFDPEPSQDVADWLATEGERVLLIYGENDPWSAGAFELGDASDSYVFHAPGENHGALIGDLAEADRAQAIAALEAWAGTRAGSDRLVRPRPMRETLRQFGW</sequence>
<evidence type="ECO:0000256" key="3">
    <source>
        <dbReference type="ARBA" id="ARBA00022801"/>
    </source>
</evidence>
<accession>A0ABT5DYX4</accession>
<dbReference type="Pfam" id="PF05576">
    <property type="entry name" value="Peptidase_S37"/>
    <property type="match status" value="1"/>
</dbReference>
<dbReference type="PANTHER" id="PTHR11010">
    <property type="entry name" value="PROTEASE S28 PRO-X CARBOXYPEPTIDASE-RELATED"/>
    <property type="match status" value="1"/>
</dbReference>
<dbReference type="SUPFAM" id="SSF53474">
    <property type="entry name" value="alpha/beta-Hydrolases"/>
    <property type="match status" value="1"/>
</dbReference>
<evidence type="ECO:0000313" key="5">
    <source>
        <dbReference type="EMBL" id="MDC0718774.1"/>
    </source>
</evidence>
<feature type="region of interest" description="Disordered" evidence="4">
    <location>
        <begin position="1"/>
        <end position="52"/>
    </location>
</feature>
<organism evidence="5 6">
    <name type="scientific">Nannocystis bainbridge</name>
    <dbReference type="NCBI Taxonomy" id="2995303"/>
    <lineage>
        <taxon>Bacteria</taxon>
        <taxon>Pseudomonadati</taxon>
        <taxon>Myxococcota</taxon>
        <taxon>Polyangia</taxon>
        <taxon>Nannocystales</taxon>
        <taxon>Nannocystaceae</taxon>
        <taxon>Nannocystis</taxon>
    </lineage>
</organism>
<dbReference type="Proteomes" id="UP001221686">
    <property type="component" value="Unassembled WGS sequence"/>
</dbReference>
<name>A0ABT5DYX4_9BACT</name>
<dbReference type="InterPro" id="IPR008761">
    <property type="entry name" value="Peptidase_S37"/>
</dbReference>
<evidence type="ECO:0000256" key="4">
    <source>
        <dbReference type="SAM" id="MobiDB-lite"/>
    </source>
</evidence>